<keyword evidence="4 7" id="KW-0802">TPR repeat</keyword>
<keyword evidence="2 10" id="KW-0732">Signal</keyword>
<evidence type="ECO:0000313" key="13">
    <source>
        <dbReference type="Proteomes" id="UP001168146"/>
    </source>
</evidence>
<dbReference type="InterPro" id="IPR016024">
    <property type="entry name" value="ARM-type_fold"/>
</dbReference>
<dbReference type="PANTHER" id="PTHR44140">
    <property type="entry name" value="LD25575P"/>
    <property type="match status" value="1"/>
</dbReference>
<feature type="region of interest" description="Disordered" evidence="9">
    <location>
        <begin position="565"/>
        <end position="596"/>
    </location>
</feature>
<dbReference type="Pfam" id="PF14559">
    <property type="entry name" value="TPR_19"/>
    <property type="match status" value="1"/>
</dbReference>
<evidence type="ECO:0000256" key="8">
    <source>
        <dbReference type="SAM" id="Coils"/>
    </source>
</evidence>
<dbReference type="Gene3D" id="1.25.40.10">
    <property type="entry name" value="Tetratricopeptide repeat domain"/>
    <property type="match status" value="1"/>
</dbReference>
<accession>A0AAN6J7A9</accession>
<evidence type="ECO:0000256" key="4">
    <source>
        <dbReference type="ARBA" id="ARBA00022803"/>
    </source>
</evidence>
<feature type="coiled-coil region" evidence="8">
    <location>
        <begin position="374"/>
        <end position="405"/>
    </location>
</feature>
<keyword evidence="3" id="KW-0677">Repeat</keyword>
<name>A0AAN6J7A9_9PEZI</name>
<dbReference type="GO" id="GO:0005788">
    <property type="term" value="C:endoplasmic reticulum lumen"/>
    <property type="evidence" value="ECO:0007669"/>
    <property type="project" value="UniProtKB-SubCell"/>
</dbReference>
<dbReference type="Pfam" id="PF19273">
    <property type="entry name" value="Exportin-5"/>
    <property type="match status" value="1"/>
</dbReference>
<comment type="subcellular location">
    <subcellularLocation>
        <location evidence="1">Endoplasmic reticulum lumen</location>
    </subcellularLocation>
</comment>
<evidence type="ECO:0000256" key="5">
    <source>
        <dbReference type="ARBA" id="ARBA00022824"/>
    </source>
</evidence>
<protein>
    <recommendedName>
        <fullName evidence="6">Tetratricopeptide repeat and J domain-containing co-chaperone DNJ1</fullName>
    </recommendedName>
</protein>
<feature type="domain" description="J" evidence="11">
    <location>
        <begin position="406"/>
        <end position="475"/>
    </location>
</feature>
<evidence type="ECO:0000256" key="9">
    <source>
        <dbReference type="SAM" id="MobiDB-lite"/>
    </source>
</evidence>
<dbReference type="SUPFAM" id="SSF48452">
    <property type="entry name" value="TPR-like"/>
    <property type="match status" value="2"/>
</dbReference>
<dbReference type="Pfam" id="PF00226">
    <property type="entry name" value="DnaJ"/>
    <property type="match status" value="1"/>
</dbReference>
<dbReference type="Proteomes" id="UP001168146">
    <property type="component" value="Unassembled WGS sequence"/>
</dbReference>
<dbReference type="InterPro" id="IPR051727">
    <property type="entry name" value="DnaJ_C3_Co-chaperones"/>
</dbReference>
<proteinExistence type="predicted"/>
<dbReference type="SUPFAM" id="SSF48371">
    <property type="entry name" value="ARM repeat"/>
    <property type="match status" value="1"/>
</dbReference>
<feature type="region of interest" description="Disordered" evidence="9">
    <location>
        <begin position="1621"/>
        <end position="1643"/>
    </location>
</feature>
<dbReference type="Gene3D" id="1.25.10.10">
    <property type="entry name" value="Leucine-rich Repeat Variant"/>
    <property type="match status" value="1"/>
</dbReference>
<dbReference type="EMBL" id="JASUXU010000033">
    <property type="protein sequence ID" value="KAK0318971.1"/>
    <property type="molecule type" value="Genomic_DNA"/>
</dbReference>
<dbReference type="PROSITE" id="PS50005">
    <property type="entry name" value="TPR"/>
    <property type="match status" value="1"/>
</dbReference>
<dbReference type="PRINTS" id="PR00625">
    <property type="entry name" value="JDOMAIN"/>
</dbReference>
<organism evidence="12 13">
    <name type="scientific">Friedmanniomyces endolithicus</name>
    <dbReference type="NCBI Taxonomy" id="329885"/>
    <lineage>
        <taxon>Eukaryota</taxon>
        <taxon>Fungi</taxon>
        <taxon>Dikarya</taxon>
        <taxon>Ascomycota</taxon>
        <taxon>Pezizomycotina</taxon>
        <taxon>Dothideomycetes</taxon>
        <taxon>Dothideomycetidae</taxon>
        <taxon>Mycosphaerellales</taxon>
        <taxon>Teratosphaeriaceae</taxon>
        <taxon>Friedmanniomyces</taxon>
    </lineage>
</organism>
<dbReference type="FunFam" id="1.25.40.10:FF:000224">
    <property type="entry name" value="DnaJ and TPR domain protein"/>
    <property type="match status" value="1"/>
</dbReference>
<reference evidence="12" key="1">
    <citation type="submission" date="2021-12" db="EMBL/GenBank/DDBJ databases">
        <title>Black yeast isolated from Biological Soil Crust.</title>
        <authorList>
            <person name="Kurbessoian T."/>
        </authorList>
    </citation>
    <scope>NUCLEOTIDE SEQUENCE</scope>
    <source>
        <strain evidence="12">CCFEE 5208</strain>
    </source>
</reference>
<feature type="compositionally biased region" description="Polar residues" evidence="9">
    <location>
        <begin position="582"/>
        <end position="596"/>
    </location>
</feature>
<dbReference type="SMART" id="SM00271">
    <property type="entry name" value="DnaJ"/>
    <property type="match status" value="1"/>
</dbReference>
<evidence type="ECO:0000256" key="7">
    <source>
        <dbReference type="PROSITE-ProRule" id="PRU00339"/>
    </source>
</evidence>
<dbReference type="SMART" id="SM00028">
    <property type="entry name" value="TPR"/>
    <property type="match status" value="6"/>
</dbReference>
<dbReference type="GO" id="GO:0034975">
    <property type="term" value="P:protein folding in endoplasmic reticulum"/>
    <property type="evidence" value="ECO:0007669"/>
    <property type="project" value="TreeGrafter"/>
</dbReference>
<feature type="compositionally biased region" description="Gly residues" evidence="9">
    <location>
        <begin position="508"/>
        <end position="529"/>
    </location>
</feature>
<keyword evidence="5" id="KW-0256">Endoplasmic reticulum</keyword>
<dbReference type="Gene3D" id="1.10.287.110">
    <property type="entry name" value="DnaJ domain"/>
    <property type="match status" value="1"/>
</dbReference>
<dbReference type="GO" id="GO:0051087">
    <property type="term" value="F:protein-folding chaperone binding"/>
    <property type="evidence" value="ECO:0007669"/>
    <property type="project" value="TreeGrafter"/>
</dbReference>
<evidence type="ECO:0000256" key="2">
    <source>
        <dbReference type="ARBA" id="ARBA00022729"/>
    </source>
</evidence>
<dbReference type="InterPro" id="IPR036869">
    <property type="entry name" value="J_dom_sf"/>
</dbReference>
<dbReference type="PANTHER" id="PTHR44140:SF2">
    <property type="entry name" value="LD25575P"/>
    <property type="match status" value="1"/>
</dbReference>
<evidence type="ECO:0000259" key="11">
    <source>
        <dbReference type="PROSITE" id="PS50076"/>
    </source>
</evidence>
<dbReference type="PROSITE" id="PS50076">
    <property type="entry name" value="DNAJ_2"/>
    <property type="match status" value="1"/>
</dbReference>
<evidence type="ECO:0000256" key="6">
    <source>
        <dbReference type="ARBA" id="ARBA00073740"/>
    </source>
</evidence>
<dbReference type="InterPro" id="IPR011989">
    <property type="entry name" value="ARM-like"/>
</dbReference>
<comment type="caution">
    <text evidence="12">The sequence shown here is derived from an EMBL/GenBank/DDBJ whole genome shotgun (WGS) entry which is preliminary data.</text>
</comment>
<keyword evidence="8" id="KW-0175">Coiled coil</keyword>
<feature type="chain" id="PRO_5043024828" description="Tetratricopeptide repeat and J domain-containing co-chaperone DNJ1" evidence="10">
    <location>
        <begin position="24"/>
        <end position="1869"/>
    </location>
</feature>
<dbReference type="InterPro" id="IPR019734">
    <property type="entry name" value="TPR_rpt"/>
</dbReference>
<feature type="repeat" description="TPR" evidence="7">
    <location>
        <begin position="69"/>
        <end position="102"/>
    </location>
</feature>
<dbReference type="CDD" id="cd06257">
    <property type="entry name" value="DnaJ"/>
    <property type="match status" value="1"/>
</dbReference>
<dbReference type="InterPro" id="IPR001623">
    <property type="entry name" value="DnaJ_domain"/>
</dbReference>
<feature type="region of interest" description="Disordered" evidence="9">
    <location>
        <begin position="470"/>
        <end position="535"/>
    </location>
</feature>
<gene>
    <name evidence="12" type="primary">MSN5_2</name>
    <name evidence="12" type="ORF">LTR82_010071</name>
</gene>
<evidence type="ECO:0000256" key="1">
    <source>
        <dbReference type="ARBA" id="ARBA00004319"/>
    </source>
</evidence>
<evidence type="ECO:0000256" key="3">
    <source>
        <dbReference type="ARBA" id="ARBA00022737"/>
    </source>
</evidence>
<dbReference type="SUPFAM" id="SSF46565">
    <property type="entry name" value="Chaperone J-domain"/>
    <property type="match status" value="1"/>
</dbReference>
<dbReference type="GO" id="GO:0051787">
    <property type="term" value="F:misfolded protein binding"/>
    <property type="evidence" value="ECO:0007669"/>
    <property type="project" value="TreeGrafter"/>
</dbReference>
<evidence type="ECO:0000313" key="12">
    <source>
        <dbReference type="EMBL" id="KAK0318971.1"/>
    </source>
</evidence>
<feature type="compositionally biased region" description="Gly residues" evidence="9">
    <location>
        <begin position="483"/>
        <end position="499"/>
    </location>
</feature>
<dbReference type="InterPro" id="IPR011990">
    <property type="entry name" value="TPR-like_helical_dom_sf"/>
</dbReference>
<feature type="signal peptide" evidence="10">
    <location>
        <begin position="1"/>
        <end position="23"/>
    </location>
</feature>
<dbReference type="InterPro" id="IPR045478">
    <property type="entry name" value="Exportin-5_C"/>
</dbReference>
<evidence type="ECO:0000256" key="10">
    <source>
        <dbReference type="SAM" id="SignalP"/>
    </source>
</evidence>
<sequence length="1869" mass="207904">MILRLSTLALSALCLSTGPLAAAISASEIPADTPVSQLLASANANLARGQAQDALTYFDIAIQKDPSNYLTVFKRGAAYLSLGRNAQASRDFDRVLTLRPGFEGALTQRAKIKSRNAEWAGARQDYLAAGKAGTQEVVDLDEAEGAARLAASAEQAGDWDNCVVQSGVAILVAGTALDLRQRRARCRFERGEVMEGVSDLNHVLQINTGLTEPHLQIAAMTFYSMGETEKGVTAISKCLHHDPDNKACAKLRKSQKAIERTLKKINQFLEKRQYASAVKLLVPTTEDPGLLQDIKDDTKAAREAGYIHPKAGEGLYSALIEKTCEAYTEMNNPKKAQQYCEEALTYNPDCLPALLNKAQRLIDSDDFDQAIGLINRAKDANGGLTQKMQEMLQNAQTLLKRSKQKDYYKTLGVPRSADAREIKKAFRKLTVLHHPDKAQQNGMSAEEAQKGMAAINEAYEVLGDEEMKARYDGGEDPMDPQSGQGGPFQGSPFGHGPGGQPVFFRQSSGGGGGGSFKFQGGGGFPGGFPFGTPARQHLRSAPQRYLHNTHSTSNAQVQHFGRVSSSLLTPHPLPDDDEMESNDTLNDSYNPLPTVPDQQQLDTVRAALAATLNPRIPNEIRQQALHHLEELKHQPDAPHYGYTFASDAEQNDEALRYYGLQLLEFAVRYRWLEYAPAQTDQLRAWVLSLAGDLRDSDALFLRNKIGRLWVEVAKRCWGEEWMDMDELLLELWEKPMSETGVVNKVFVLYVLEMLSEDIVNNEDAVAGLRLETLGAALNEIMIPQGLYEEHARTRQATRQQQEVRCGDEGWLARVCGFFAECMKFVRMGGVPEEVQSMTACAVKALNALRPTMAWVSLKAAVEANCVDCLFLPFHTEDVALQTAATETLYVLLCRQYNAHWHDAWSHLQLQALRPDRVAMIRQTFERTASSTGDDEAAYTLQKKMAEILSLLADAVSQHPRLIEGGKLDLPMLFDLLLYVLQSKSLVVSIPVLHSWSKMMAVQDHTIIDMVLQALGTLIQTCSERLLRYELLPSESEDEVIRFLDEDFDTTPERHAFLGNYRRYCTGIIQAIARSRPMEAMQHVLEQMRSLLHNGPYTSDRGFETQAYSRNSMPVLQFDAQFNVVSSALKGFSLWCLDVAVLGQDEPLYAKAQTDRASAEQSLQEWSYGVISVQVDDPEIAAQVLQTLVLILRTVKSGPGFVLHVIQHLLTMRLDDNPAHTAFSDAVKGFEGLRVIELQKLALVFANELLEVYNELEPRVAELVQAHNDDQRLVWGYRSFLFMIIHRAKGLNRETRMARLQQMLEPVYEAWQDLDLTTSAGSLQTFCDSLALGDLGDFYKAYRFDQIQDWSAHQLDQAGQARQQMVKDRSDLIPLRMTKNMLAATTEKLKPSSEEFETASALWSGIIPVILPTLLQMLRHAQAFHNLNNWSHLQDELQAVIRRTLQDRFWQSGISNESKQDFYARISGSKTSYEGFASTVRGTMRNIREQGYQIIYLMTKFDEQFYSTESLAVPLAEALFADAEALSANHLHPIINLATGLVSRCPPHYREGFLPPLLKQLFTKLDAKISQEWEAISAAHDRNASEADELGDEMRVESVLRQLTFSMVSFVPFLLEYDRQQQQPTPPLRNGTATTNGSSHHHHAAPTRHWTLSEIVLSDPSVLEPLMLFCTHALRMRDTRCCTIICKAFRTIIPLFQAHPSHPNSPSNSSTHSSDNNAAQVREFISTAVLQSCITSLHDPYFADMQKDLASLIAHIILIYSPSTDTPREVLCSLPDMTVARVEKAFARIGKAGGSERVLRAVVLELLEGVRGVGIYEAGRIGVAGAGAGGVEGGKRGVRREYMEVEAGPARVGEGEEVGLEGIAGLFGEV</sequence>